<feature type="compositionally biased region" description="Polar residues" evidence="1">
    <location>
        <begin position="389"/>
        <end position="400"/>
    </location>
</feature>
<feature type="compositionally biased region" description="Acidic residues" evidence="1">
    <location>
        <begin position="335"/>
        <end position="347"/>
    </location>
</feature>
<keyword evidence="4" id="KW-1185">Reference proteome</keyword>
<feature type="region of interest" description="Disordered" evidence="1">
    <location>
        <begin position="315"/>
        <end position="350"/>
    </location>
</feature>
<gene>
    <name evidence="3" type="ORF">RFI_16578</name>
</gene>
<dbReference type="AlphaFoldDB" id="X6N4F0"/>
<name>X6N4F0_RETFI</name>
<accession>X6N4F0</accession>
<evidence type="ECO:0000313" key="3">
    <source>
        <dbReference type="EMBL" id="ETO20639.1"/>
    </source>
</evidence>
<feature type="transmembrane region" description="Helical" evidence="2">
    <location>
        <begin position="454"/>
        <end position="477"/>
    </location>
</feature>
<feature type="compositionally biased region" description="Polar residues" evidence="1">
    <location>
        <begin position="323"/>
        <end position="332"/>
    </location>
</feature>
<protein>
    <submittedName>
        <fullName evidence="3">Uncharacterized protein</fullName>
    </submittedName>
</protein>
<evidence type="ECO:0000256" key="2">
    <source>
        <dbReference type="SAM" id="Phobius"/>
    </source>
</evidence>
<reference evidence="3 4" key="1">
    <citation type="journal article" date="2013" name="Curr. Biol.">
        <title>The Genome of the Foraminiferan Reticulomyxa filosa.</title>
        <authorList>
            <person name="Glockner G."/>
            <person name="Hulsmann N."/>
            <person name="Schleicher M."/>
            <person name="Noegel A.A."/>
            <person name="Eichinger L."/>
            <person name="Gallinger C."/>
            <person name="Pawlowski J."/>
            <person name="Sierra R."/>
            <person name="Euteneuer U."/>
            <person name="Pillet L."/>
            <person name="Moustafa A."/>
            <person name="Platzer M."/>
            <person name="Groth M."/>
            <person name="Szafranski K."/>
            <person name="Schliwa M."/>
        </authorList>
    </citation>
    <scope>NUCLEOTIDE SEQUENCE [LARGE SCALE GENOMIC DNA]</scope>
</reference>
<dbReference type="Proteomes" id="UP000023152">
    <property type="component" value="Unassembled WGS sequence"/>
</dbReference>
<keyword evidence="2" id="KW-1133">Transmembrane helix</keyword>
<evidence type="ECO:0000313" key="4">
    <source>
        <dbReference type="Proteomes" id="UP000023152"/>
    </source>
</evidence>
<sequence>IHKINTFFFHYFAYYQQKQLIMSKKYGCQPTALSYLHQSIFYMKKNKKFFCVLLWKKNNDFKKNIQQKLSYRTNRECRILADWIWESLPKDNILQKVHWEDRFKVAKHFRYLHVPENTVVALEGEAPKCFKLLVAGACSTWKSQTKFNSKQDSEQQTRTKQRRSSVVLNKVKIDDTSVDSGRVHQLLQFQHKKITEKARLSITTLPNICERTSVCLPANENELQLQKKLETTPLKENFTCELGLCSTQTSDLGRAKSVHSDKSDATSTLLDVCGQDTESTIIFFVCVKCAFPCADNNKTKEQMYIDDTTTSEENFNLVEKTENNTTKSNIKSDTNENDEEEDTDEESSMQLMEEKEYMDKAAIMQAICRGSLLLNELKKQTKSRKDCDASQSQSRRGSFSKTKKEYKSIVPEQFTKFDSPPSRRSLIDKDFQMQKQKIAPKSSTRNSTRQFVLVFYYLLLYISFNFTLFLLFFYLVIIDVQYIGQGIVSFWSEKLW</sequence>
<evidence type="ECO:0000256" key="1">
    <source>
        <dbReference type="SAM" id="MobiDB-lite"/>
    </source>
</evidence>
<feature type="region of interest" description="Disordered" evidence="1">
    <location>
        <begin position="384"/>
        <end position="405"/>
    </location>
</feature>
<keyword evidence="2" id="KW-0812">Transmembrane</keyword>
<comment type="caution">
    <text evidence="3">The sequence shown here is derived from an EMBL/GenBank/DDBJ whole genome shotgun (WGS) entry which is preliminary data.</text>
</comment>
<feature type="non-terminal residue" evidence="3">
    <location>
        <position position="1"/>
    </location>
</feature>
<proteinExistence type="predicted"/>
<dbReference type="EMBL" id="ASPP01012403">
    <property type="protein sequence ID" value="ETO20639.1"/>
    <property type="molecule type" value="Genomic_DNA"/>
</dbReference>
<keyword evidence="2" id="KW-0472">Membrane</keyword>
<organism evidence="3 4">
    <name type="scientific">Reticulomyxa filosa</name>
    <dbReference type="NCBI Taxonomy" id="46433"/>
    <lineage>
        <taxon>Eukaryota</taxon>
        <taxon>Sar</taxon>
        <taxon>Rhizaria</taxon>
        <taxon>Retaria</taxon>
        <taxon>Foraminifera</taxon>
        <taxon>Monothalamids</taxon>
        <taxon>Reticulomyxidae</taxon>
        <taxon>Reticulomyxa</taxon>
    </lineage>
</organism>